<accession>A0A2S0KPX1</accession>
<dbReference type="GO" id="GO:0006633">
    <property type="term" value="P:fatty acid biosynthetic process"/>
    <property type="evidence" value="ECO:0007669"/>
    <property type="project" value="UniProtKB-UniRule"/>
</dbReference>
<dbReference type="Proteomes" id="UP000237947">
    <property type="component" value="Chromosome"/>
</dbReference>
<evidence type="ECO:0000256" key="7">
    <source>
        <dbReference type="ARBA" id="ARBA00023160"/>
    </source>
</evidence>
<dbReference type="InterPro" id="IPR037143">
    <property type="entry name" value="4-PPantetheinyl_Trfase_dom_sf"/>
</dbReference>
<keyword evidence="4 8" id="KW-0276">Fatty acid metabolism</keyword>
<keyword evidence="11" id="KW-1185">Reference proteome</keyword>
<feature type="binding site" evidence="8">
    <location>
        <position position="8"/>
    </location>
    <ligand>
        <name>Mg(2+)</name>
        <dbReference type="ChEBI" id="CHEBI:18420"/>
    </ligand>
</feature>
<comment type="subcellular location">
    <subcellularLocation>
        <location evidence="8">Cytoplasm</location>
    </subcellularLocation>
</comment>
<evidence type="ECO:0000256" key="3">
    <source>
        <dbReference type="ARBA" id="ARBA00022723"/>
    </source>
</evidence>
<comment type="catalytic activity">
    <reaction evidence="8">
        <text>apo-[ACP] + CoA = holo-[ACP] + adenosine 3',5'-bisphosphate + H(+)</text>
        <dbReference type="Rhea" id="RHEA:12068"/>
        <dbReference type="Rhea" id="RHEA-COMP:9685"/>
        <dbReference type="Rhea" id="RHEA-COMP:9690"/>
        <dbReference type="ChEBI" id="CHEBI:15378"/>
        <dbReference type="ChEBI" id="CHEBI:29999"/>
        <dbReference type="ChEBI" id="CHEBI:57287"/>
        <dbReference type="ChEBI" id="CHEBI:58343"/>
        <dbReference type="ChEBI" id="CHEBI:64479"/>
        <dbReference type="EC" id="2.7.8.7"/>
    </reaction>
</comment>
<dbReference type="InterPro" id="IPR004568">
    <property type="entry name" value="Ppantetheine-prot_Trfase_dom"/>
</dbReference>
<keyword evidence="8" id="KW-0963">Cytoplasm</keyword>
<keyword evidence="1 8" id="KW-0444">Lipid biosynthesis</keyword>
<keyword evidence="2 8" id="KW-0808">Transferase</keyword>
<dbReference type="InterPro" id="IPR002582">
    <property type="entry name" value="ACPS"/>
</dbReference>
<evidence type="ECO:0000256" key="6">
    <source>
        <dbReference type="ARBA" id="ARBA00023098"/>
    </source>
</evidence>
<keyword evidence="6 8" id="KW-0443">Lipid metabolism</keyword>
<dbReference type="EC" id="2.7.8.7" evidence="8"/>
<feature type="domain" description="4'-phosphopantetheinyl transferase" evidence="9">
    <location>
        <begin position="4"/>
        <end position="122"/>
    </location>
</feature>
<evidence type="ECO:0000313" key="11">
    <source>
        <dbReference type="Proteomes" id="UP000237947"/>
    </source>
</evidence>
<dbReference type="GO" id="GO:0005737">
    <property type="term" value="C:cytoplasm"/>
    <property type="evidence" value="ECO:0007669"/>
    <property type="project" value="UniProtKB-SubCell"/>
</dbReference>
<dbReference type="GO" id="GO:0008897">
    <property type="term" value="F:holo-[acyl-carrier-protein] synthase activity"/>
    <property type="evidence" value="ECO:0007669"/>
    <property type="project" value="UniProtKB-UniRule"/>
</dbReference>
<keyword evidence="3 8" id="KW-0479">Metal-binding</keyword>
<keyword evidence="7 8" id="KW-0275">Fatty acid biosynthesis</keyword>
<evidence type="ECO:0000256" key="8">
    <source>
        <dbReference type="HAMAP-Rule" id="MF_00101"/>
    </source>
</evidence>
<comment type="function">
    <text evidence="8">Transfers the 4'-phosphopantetheine moiety from coenzyme A to a Ser of acyl-carrier-protein.</text>
</comment>
<name>A0A2S0KPX1_9FIRM</name>
<comment type="similarity">
    <text evidence="8">Belongs to the P-Pant transferase superfamily. AcpS family.</text>
</comment>
<dbReference type="KEGG" id="fsa:C5Q98_07475"/>
<feature type="binding site" evidence="8">
    <location>
        <position position="78"/>
    </location>
    <ligand>
        <name>Mg(2+)</name>
        <dbReference type="ChEBI" id="CHEBI:18420"/>
    </ligand>
</feature>
<keyword evidence="5 8" id="KW-0460">Magnesium</keyword>
<reference evidence="11" key="1">
    <citation type="submission" date="2018-02" db="EMBL/GenBank/DDBJ databases">
        <authorList>
            <person name="Holder M.E."/>
            <person name="Ajami N.J."/>
            <person name="Petrosino J.F."/>
        </authorList>
    </citation>
    <scope>NUCLEOTIDE SEQUENCE [LARGE SCALE GENOMIC DNA]</scope>
    <source>
        <strain evidence="11">CCUG 47711</strain>
    </source>
</reference>
<dbReference type="AlphaFoldDB" id="A0A2S0KPX1"/>
<dbReference type="RefSeq" id="WP_106013005.1">
    <property type="nucleotide sequence ID" value="NZ_CP027226.1"/>
</dbReference>
<dbReference type="EMBL" id="CP027226">
    <property type="protein sequence ID" value="AVM43058.1"/>
    <property type="molecule type" value="Genomic_DNA"/>
</dbReference>
<evidence type="ECO:0000256" key="4">
    <source>
        <dbReference type="ARBA" id="ARBA00022832"/>
    </source>
</evidence>
<gene>
    <name evidence="8" type="primary">acpS</name>
    <name evidence="10" type="ORF">C5Q98_07475</name>
</gene>
<evidence type="ECO:0000256" key="5">
    <source>
        <dbReference type="ARBA" id="ARBA00022842"/>
    </source>
</evidence>
<dbReference type="OrthoDB" id="517356at2"/>
<evidence type="ECO:0000313" key="10">
    <source>
        <dbReference type="EMBL" id="AVM43058.1"/>
    </source>
</evidence>
<proteinExistence type="inferred from homology"/>
<evidence type="ECO:0000259" key="9">
    <source>
        <dbReference type="Pfam" id="PF01648"/>
    </source>
</evidence>
<dbReference type="Pfam" id="PF01648">
    <property type="entry name" value="ACPS"/>
    <property type="match status" value="1"/>
</dbReference>
<organism evidence="10 11">
    <name type="scientific">Fastidiosipila sanguinis</name>
    <dbReference type="NCBI Taxonomy" id="236753"/>
    <lineage>
        <taxon>Bacteria</taxon>
        <taxon>Bacillati</taxon>
        <taxon>Bacillota</taxon>
        <taxon>Clostridia</taxon>
        <taxon>Eubacteriales</taxon>
        <taxon>Oscillospiraceae</taxon>
        <taxon>Fastidiosipila</taxon>
    </lineage>
</organism>
<sequence length="145" mass="16019">MVKGIGVDIIKTSRMRAAIERKGLKFVERFCTETEIASVLKKEIIEEALAEGSTLEEEYLEADNWRIDSVAGLFASKEAFGKAMGTGISRGVNLREIEIRYDELGAPRYVLHGNTLKEFTDRGYTDAKLSISHDGGLAIAFCVIS</sequence>
<evidence type="ECO:0000256" key="1">
    <source>
        <dbReference type="ARBA" id="ARBA00022516"/>
    </source>
</evidence>
<evidence type="ECO:0000256" key="2">
    <source>
        <dbReference type="ARBA" id="ARBA00022679"/>
    </source>
</evidence>
<dbReference type="InterPro" id="IPR008278">
    <property type="entry name" value="4-PPantetheinyl_Trfase_dom"/>
</dbReference>
<dbReference type="Gene3D" id="3.90.470.20">
    <property type="entry name" value="4'-phosphopantetheinyl transferase domain"/>
    <property type="match status" value="1"/>
</dbReference>
<dbReference type="SUPFAM" id="SSF56214">
    <property type="entry name" value="4'-phosphopantetheinyl transferase"/>
    <property type="match status" value="1"/>
</dbReference>
<dbReference type="HAMAP" id="MF_00101">
    <property type="entry name" value="AcpS"/>
    <property type="match status" value="1"/>
</dbReference>
<dbReference type="GO" id="GO:0000287">
    <property type="term" value="F:magnesium ion binding"/>
    <property type="evidence" value="ECO:0007669"/>
    <property type="project" value="UniProtKB-UniRule"/>
</dbReference>
<protein>
    <recommendedName>
        <fullName evidence="8">Holo-[acyl-carrier-protein] synthase</fullName>
        <shortName evidence="8">Holo-ACP synthase</shortName>
        <ecNumber evidence="8">2.7.8.7</ecNumber>
    </recommendedName>
    <alternativeName>
        <fullName evidence="8">4'-phosphopantetheinyl transferase AcpS</fullName>
    </alternativeName>
</protein>
<comment type="cofactor">
    <cofactor evidence="8">
        <name>Mg(2+)</name>
        <dbReference type="ChEBI" id="CHEBI:18420"/>
    </cofactor>
</comment>
<dbReference type="NCBIfam" id="TIGR00556">
    <property type="entry name" value="pantethn_trn"/>
    <property type="match status" value="1"/>
</dbReference>